<dbReference type="Proteomes" id="UP001206925">
    <property type="component" value="Unassembled WGS sequence"/>
</dbReference>
<accession>A0AAD5CPT5</accession>
<feature type="non-terminal residue" evidence="1">
    <location>
        <position position="189"/>
    </location>
</feature>
<feature type="non-terminal residue" evidence="1">
    <location>
        <position position="1"/>
    </location>
</feature>
<comment type="caution">
    <text evidence="1">The sequence shown here is derived from an EMBL/GenBank/DDBJ whole genome shotgun (WGS) entry which is preliminary data.</text>
</comment>
<dbReference type="EMBL" id="JAMZMK010007093">
    <property type="protein sequence ID" value="KAI7745883.1"/>
    <property type="molecule type" value="Genomic_DNA"/>
</dbReference>
<sequence length="189" mass="21134">PSCTGALLQIHADDTATTSYCQPQAEIVNQFLEFQTQDVMMQPQQGSLLNMILNFSNPQPSFENPFELHASNPKPNPILKSNPVPEPQSNIESEFEPNFETEAECVIVAESPFEDPELPLALDSIKGRPQPVQDLVKELTNLVGHSYAVRVVSPNGMYPEPVDEAVAYSELLQIFLNKWLNVTLLHWFA</sequence>
<evidence type="ECO:0000313" key="1">
    <source>
        <dbReference type="EMBL" id="KAI7745883.1"/>
    </source>
</evidence>
<organism evidence="1 2">
    <name type="scientific">Ambrosia artemisiifolia</name>
    <name type="common">Common ragweed</name>
    <dbReference type="NCBI Taxonomy" id="4212"/>
    <lineage>
        <taxon>Eukaryota</taxon>
        <taxon>Viridiplantae</taxon>
        <taxon>Streptophyta</taxon>
        <taxon>Embryophyta</taxon>
        <taxon>Tracheophyta</taxon>
        <taxon>Spermatophyta</taxon>
        <taxon>Magnoliopsida</taxon>
        <taxon>eudicotyledons</taxon>
        <taxon>Gunneridae</taxon>
        <taxon>Pentapetalae</taxon>
        <taxon>asterids</taxon>
        <taxon>campanulids</taxon>
        <taxon>Asterales</taxon>
        <taxon>Asteraceae</taxon>
        <taxon>Asteroideae</taxon>
        <taxon>Heliantheae alliance</taxon>
        <taxon>Heliantheae</taxon>
        <taxon>Ambrosia</taxon>
    </lineage>
</organism>
<proteinExistence type="predicted"/>
<protein>
    <submittedName>
        <fullName evidence="1">Uncharacterized protein</fullName>
    </submittedName>
</protein>
<gene>
    <name evidence="1" type="ORF">M8C21_007304</name>
</gene>
<dbReference type="AlphaFoldDB" id="A0AAD5CPT5"/>
<evidence type="ECO:0000313" key="2">
    <source>
        <dbReference type="Proteomes" id="UP001206925"/>
    </source>
</evidence>
<reference evidence="1" key="1">
    <citation type="submission" date="2022-06" db="EMBL/GenBank/DDBJ databases">
        <title>Uncovering the hologenomic basis of an extraordinary plant invasion.</title>
        <authorList>
            <person name="Bieker V.C."/>
            <person name="Martin M.D."/>
            <person name="Gilbert T."/>
            <person name="Hodgins K."/>
            <person name="Battlay P."/>
            <person name="Petersen B."/>
            <person name="Wilson J."/>
        </authorList>
    </citation>
    <scope>NUCLEOTIDE SEQUENCE</scope>
    <source>
        <strain evidence="1">AA19_3_7</strain>
        <tissue evidence="1">Leaf</tissue>
    </source>
</reference>
<keyword evidence="2" id="KW-1185">Reference proteome</keyword>
<name>A0AAD5CPT5_AMBAR</name>